<dbReference type="EMBL" id="KR029577">
    <property type="protein sequence ID" value="AKH45806.1"/>
    <property type="molecule type" value="Genomic_DNA"/>
</dbReference>
<organism evidence="1">
    <name type="scientific">uncultured marine virus</name>
    <dbReference type="NCBI Taxonomy" id="186617"/>
    <lineage>
        <taxon>Viruses</taxon>
        <taxon>environmental samples</taxon>
    </lineage>
</organism>
<protein>
    <submittedName>
        <fullName evidence="1">Uncharacterized protein</fullName>
    </submittedName>
</protein>
<evidence type="ECO:0000313" key="1">
    <source>
        <dbReference type="EMBL" id="AKH45806.1"/>
    </source>
</evidence>
<reference evidence="1" key="2">
    <citation type="submission" date="2015-03" db="EMBL/GenBank/DDBJ databases">
        <authorList>
            <person name="Chow C.-E.T."/>
            <person name="Winget D.M."/>
            <person name="White R.A.III."/>
            <person name="Hallam S.J."/>
            <person name="Suttle C.A."/>
        </authorList>
    </citation>
    <scope>NUCLEOTIDE SEQUENCE</scope>
    <source>
        <strain evidence="1">Anoxic3_1</strain>
    </source>
</reference>
<reference evidence="1" key="1">
    <citation type="journal article" date="2015" name="Front. Microbiol.">
        <title>Combining genomic sequencing methods to explore viral diversity and reveal potential virus-host interactions.</title>
        <authorList>
            <person name="Chow C.E."/>
            <person name="Winget D.M."/>
            <person name="White R.A.III."/>
            <person name="Hallam S.J."/>
            <person name="Suttle C.A."/>
        </authorList>
    </citation>
    <scope>NUCLEOTIDE SEQUENCE</scope>
    <source>
        <strain evidence="1">Anoxic3_1</strain>
    </source>
</reference>
<sequence length="59" mass="6910">MRRRTSAEAWQRRWPTMANQRHPTPSSALRGKQSPWIYAHKSWTLSWMNLASSRAASVQ</sequence>
<proteinExistence type="predicted"/>
<name>A0A0F7L471_9VIRU</name>
<accession>A0A0F7L471</accession>